<dbReference type="GO" id="GO:0017157">
    <property type="term" value="P:regulation of exocytosis"/>
    <property type="evidence" value="ECO:0007669"/>
    <property type="project" value="TreeGrafter"/>
</dbReference>
<comment type="subcellular location">
    <subcellularLocation>
        <location evidence="16">Cytoplasm</location>
    </subcellularLocation>
    <subcellularLocation>
        <location evidence="2 16">Endoplasmic reticulum membrane</location>
        <topology evidence="2 16">Peripheral membrane protein</topology>
    </subcellularLocation>
    <subcellularLocation>
        <location evidence="16">Microsome membrane</location>
        <topology evidence="16">Peripheral membrane protein</topology>
    </subcellularLocation>
</comment>
<keyword evidence="11" id="KW-0408">Iron</keyword>
<evidence type="ECO:0000256" key="3">
    <source>
        <dbReference type="ARBA" id="ARBA00006667"/>
    </source>
</evidence>
<keyword evidence="7" id="KW-0349">Heme</keyword>
<keyword evidence="9 16" id="KW-0256">Endoplasmic reticulum</keyword>
<evidence type="ECO:0000256" key="4">
    <source>
        <dbReference type="ARBA" id="ARBA00018320"/>
    </source>
</evidence>
<evidence type="ECO:0000256" key="2">
    <source>
        <dbReference type="ARBA" id="ARBA00004406"/>
    </source>
</evidence>
<evidence type="ECO:0000256" key="6">
    <source>
        <dbReference type="ARBA" id="ARBA00022490"/>
    </source>
</evidence>
<keyword evidence="20" id="KW-1185">Reference proteome</keyword>
<feature type="compositionally biased region" description="Basic and acidic residues" evidence="17">
    <location>
        <begin position="46"/>
        <end position="71"/>
    </location>
</feature>
<evidence type="ECO:0000256" key="9">
    <source>
        <dbReference type="ARBA" id="ARBA00022824"/>
    </source>
</evidence>
<gene>
    <name evidence="19" type="ORF">N7458_003083</name>
</gene>
<dbReference type="InterPro" id="IPR042938">
    <property type="entry name" value="Sfh5"/>
</dbReference>
<evidence type="ECO:0000256" key="11">
    <source>
        <dbReference type="ARBA" id="ARBA00023004"/>
    </source>
</evidence>
<keyword evidence="10 16" id="KW-0492">Microsome</keyword>
<reference evidence="19" key="1">
    <citation type="submission" date="2022-12" db="EMBL/GenBank/DDBJ databases">
        <authorList>
            <person name="Petersen C."/>
        </authorList>
    </citation>
    <scope>NUCLEOTIDE SEQUENCE</scope>
    <source>
        <strain evidence="19">IBT 16125</strain>
    </source>
</reference>
<comment type="cofactor">
    <cofactor evidence="1">
        <name>heme b</name>
        <dbReference type="ChEBI" id="CHEBI:60344"/>
    </cofactor>
</comment>
<evidence type="ECO:0000313" key="19">
    <source>
        <dbReference type="EMBL" id="KAJ5461531.1"/>
    </source>
</evidence>
<comment type="function">
    <text evidence="15">Non-classical phosphatidylinositol (PtdIns) transfer protein (PITP), which exhibits PtdIns-binding/transfer activity in the absence of detectable PtdCho-binding/transfer activity. Regulates PtdIns(4,5)P2 homeostasis at the plasma membrane. Heme-binding protein that may play a role in organic oxidant-induced stress responses.</text>
</comment>
<dbReference type="GO" id="GO:0046872">
    <property type="term" value="F:metal ion binding"/>
    <property type="evidence" value="ECO:0007669"/>
    <property type="project" value="UniProtKB-KW"/>
</dbReference>
<dbReference type="FunFam" id="3.40.525.10:FF:000017">
    <property type="entry name" value="Phosphatidylinositol transfer protein sfh5"/>
    <property type="match status" value="1"/>
</dbReference>
<dbReference type="CDD" id="cd00170">
    <property type="entry name" value="SEC14"/>
    <property type="match status" value="1"/>
</dbReference>
<keyword evidence="6 16" id="KW-0963">Cytoplasm</keyword>
<dbReference type="InterPro" id="IPR036273">
    <property type="entry name" value="CRAL/TRIO_N_dom_sf"/>
</dbReference>
<evidence type="ECO:0000256" key="5">
    <source>
        <dbReference type="ARBA" id="ARBA00022448"/>
    </source>
</evidence>
<dbReference type="Pfam" id="PF00650">
    <property type="entry name" value="CRAL_TRIO"/>
    <property type="match status" value="1"/>
</dbReference>
<feature type="compositionally biased region" description="Basic and acidic residues" evidence="17">
    <location>
        <begin position="394"/>
        <end position="456"/>
    </location>
</feature>
<accession>A0AAD6CET1</accession>
<dbReference type="InterPro" id="IPR011074">
    <property type="entry name" value="CRAL/TRIO_N_dom"/>
</dbReference>
<evidence type="ECO:0000256" key="7">
    <source>
        <dbReference type="ARBA" id="ARBA00022617"/>
    </source>
</evidence>
<dbReference type="GO" id="GO:0043001">
    <property type="term" value="P:Golgi to plasma membrane protein transport"/>
    <property type="evidence" value="ECO:0007669"/>
    <property type="project" value="TreeGrafter"/>
</dbReference>
<dbReference type="Proteomes" id="UP001213681">
    <property type="component" value="Unassembled WGS sequence"/>
</dbReference>
<evidence type="ECO:0000256" key="1">
    <source>
        <dbReference type="ARBA" id="ARBA00001970"/>
    </source>
</evidence>
<reference evidence="19" key="2">
    <citation type="journal article" date="2023" name="IMA Fungus">
        <title>Comparative genomic study of the Penicillium genus elucidates a diverse pangenome and 15 lateral gene transfer events.</title>
        <authorList>
            <person name="Petersen C."/>
            <person name="Sorensen T."/>
            <person name="Nielsen M.R."/>
            <person name="Sondergaard T.E."/>
            <person name="Sorensen J.L."/>
            <person name="Fitzpatrick D.A."/>
            <person name="Frisvad J.C."/>
            <person name="Nielsen K.L."/>
        </authorList>
    </citation>
    <scope>NUCLEOTIDE SEQUENCE</scope>
    <source>
        <strain evidence="19">IBT 16125</strain>
    </source>
</reference>
<evidence type="ECO:0000259" key="18">
    <source>
        <dbReference type="PROSITE" id="PS50191"/>
    </source>
</evidence>
<dbReference type="SUPFAM" id="SSF52087">
    <property type="entry name" value="CRAL/TRIO domain"/>
    <property type="match status" value="1"/>
</dbReference>
<feature type="compositionally biased region" description="Basic and acidic residues" evidence="17">
    <location>
        <begin position="80"/>
        <end position="89"/>
    </location>
</feature>
<evidence type="ECO:0000256" key="16">
    <source>
        <dbReference type="RuleBase" id="RU367059"/>
    </source>
</evidence>
<dbReference type="GO" id="GO:0005886">
    <property type="term" value="C:plasma membrane"/>
    <property type="evidence" value="ECO:0007669"/>
    <property type="project" value="TreeGrafter"/>
</dbReference>
<keyword evidence="5 16" id="KW-0813">Transport</keyword>
<dbReference type="GO" id="GO:0005829">
    <property type="term" value="C:cytosol"/>
    <property type="evidence" value="ECO:0007669"/>
    <property type="project" value="TreeGrafter"/>
</dbReference>
<keyword evidence="8" id="KW-0479">Metal-binding</keyword>
<dbReference type="InterPro" id="IPR001251">
    <property type="entry name" value="CRAL-TRIO_dom"/>
</dbReference>
<organism evidence="19 20">
    <name type="scientific">Penicillium daleae</name>
    <dbReference type="NCBI Taxonomy" id="63821"/>
    <lineage>
        <taxon>Eukaryota</taxon>
        <taxon>Fungi</taxon>
        <taxon>Dikarya</taxon>
        <taxon>Ascomycota</taxon>
        <taxon>Pezizomycotina</taxon>
        <taxon>Eurotiomycetes</taxon>
        <taxon>Eurotiomycetidae</taxon>
        <taxon>Eurotiales</taxon>
        <taxon>Aspergillaceae</taxon>
        <taxon>Penicillium</taxon>
    </lineage>
</organism>
<dbReference type="PROSITE" id="PS50191">
    <property type="entry name" value="CRAL_TRIO"/>
    <property type="match status" value="1"/>
</dbReference>
<dbReference type="Pfam" id="PF03765">
    <property type="entry name" value="CRAL_TRIO_N"/>
    <property type="match status" value="1"/>
</dbReference>
<name>A0AAD6CET1_9EURO</name>
<evidence type="ECO:0000256" key="8">
    <source>
        <dbReference type="ARBA" id="ARBA00022723"/>
    </source>
</evidence>
<dbReference type="EMBL" id="JAPVEA010000002">
    <property type="protein sequence ID" value="KAJ5461531.1"/>
    <property type="molecule type" value="Genomic_DNA"/>
</dbReference>
<feature type="region of interest" description="Disordered" evidence="17">
    <location>
        <begin position="1"/>
        <end position="91"/>
    </location>
</feature>
<proteinExistence type="inferred from homology"/>
<dbReference type="Gene3D" id="3.40.525.10">
    <property type="entry name" value="CRAL-TRIO lipid binding domain"/>
    <property type="match status" value="1"/>
</dbReference>
<dbReference type="RefSeq" id="XP_056770573.1">
    <property type="nucleotide sequence ID" value="XM_056906466.1"/>
</dbReference>
<dbReference type="GO" id="GO:0032541">
    <property type="term" value="C:cortical endoplasmic reticulum"/>
    <property type="evidence" value="ECO:0007669"/>
    <property type="project" value="TreeGrafter"/>
</dbReference>
<dbReference type="PANTHER" id="PTHR47669">
    <property type="entry name" value="PHOSPHATIDYLINOSITOL TRANSFER PROTEIN SFH5"/>
    <property type="match status" value="1"/>
</dbReference>
<evidence type="ECO:0000256" key="17">
    <source>
        <dbReference type="SAM" id="MobiDB-lite"/>
    </source>
</evidence>
<dbReference type="SMART" id="SM00516">
    <property type="entry name" value="SEC14"/>
    <property type="match status" value="1"/>
</dbReference>
<feature type="domain" description="CRAL-TRIO" evidence="18">
    <location>
        <begin position="175"/>
        <end position="356"/>
    </location>
</feature>
<dbReference type="SUPFAM" id="SSF46938">
    <property type="entry name" value="CRAL/TRIO N-terminal domain"/>
    <property type="match status" value="1"/>
</dbReference>
<evidence type="ECO:0000256" key="12">
    <source>
        <dbReference type="ARBA" id="ARBA00023055"/>
    </source>
</evidence>
<evidence type="ECO:0000256" key="14">
    <source>
        <dbReference type="ARBA" id="ARBA00024146"/>
    </source>
</evidence>
<dbReference type="GO" id="GO:0005789">
    <property type="term" value="C:endoplasmic reticulum membrane"/>
    <property type="evidence" value="ECO:0007669"/>
    <property type="project" value="UniProtKB-SubCell"/>
</dbReference>
<sequence length="488" mass="54345">MSDQKPVEQTPATEPEKREEAAVVAAEAPEASDKPSDTPAAAATETADKETEPKAEEAVQDAPAKEEETVKEAPVVPEPEAAKPEEQKPEQPAYLTKIPGLAQLFEQLPKILNETGYNEMWGVQLKDSEDVPTVNVLIKFLRANEGNVQGAQSQLRKALEWRKKTDPLALAESGRYSATKYGGLGYLTTYEQDGRPLVFTWNIYGAVKDVSATFGDSDEFIKWRAALMELAVQDLKMKDATEVIDYDGEKDPYQMIQVHDYLNVKFLRMDPAVRTATKKTIDVFSTAYPELLREKFFVNVPSIMGWMFSAMKLFLSRNTTRKFHPISNGANLAREFPAAIADKIPKTYGGKGPELKDEARTVQLLEDKVEKEEKKDETKPAEPSNETAAPAVPPKDEEPVAQEAPKEEPAKEEPVKEEPAKEEPAKEEPVKEEPAKEEPAKEELAKPEEPKEEPVKQEVPAEDATTNEQTAEKEVIKEEVKLVAEEAK</sequence>
<dbReference type="PANTHER" id="PTHR47669:SF1">
    <property type="entry name" value="PHOSPHATIDYLINOSITOL TRANSFER PROTEIN SFH5"/>
    <property type="match status" value="1"/>
</dbReference>
<protein>
    <recommendedName>
        <fullName evidence="4 16">Phosphatidylinositol transfer protein SFH5</fullName>
        <shortName evidence="16">PITP SFH5</shortName>
    </recommendedName>
</protein>
<evidence type="ECO:0000256" key="15">
    <source>
        <dbReference type="ARBA" id="ARBA00024180"/>
    </source>
</evidence>
<comment type="caution">
    <text evidence="19">The sequence shown here is derived from an EMBL/GenBank/DDBJ whole genome shotgun (WGS) entry which is preliminary data.</text>
</comment>
<dbReference type="InterPro" id="IPR036865">
    <property type="entry name" value="CRAL-TRIO_dom_sf"/>
</dbReference>
<keyword evidence="13 16" id="KW-0472">Membrane</keyword>
<evidence type="ECO:0000313" key="20">
    <source>
        <dbReference type="Proteomes" id="UP001213681"/>
    </source>
</evidence>
<feature type="region of interest" description="Disordered" evidence="17">
    <location>
        <begin position="365"/>
        <end position="475"/>
    </location>
</feature>
<keyword evidence="12 16" id="KW-0445">Lipid transport</keyword>
<feature type="compositionally biased region" description="Basic and acidic residues" evidence="17">
    <location>
        <begin position="365"/>
        <end position="380"/>
    </location>
</feature>
<dbReference type="AlphaFoldDB" id="A0AAD6CET1"/>
<dbReference type="GO" id="GO:0008526">
    <property type="term" value="F:phosphatidylinositol transfer activity"/>
    <property type="evidence" value="ECO:0007669"/>
    <property type="project" value="UniProtKB-UniRule"/>
</dbReference>
<comment type="similarity">
    <text evidence="3 16">Belongs to the SFH5 family.</text>
</comment>
<dbReference type="GeneID" id="81596709"/>
<comment type="catalytic activity">
    <reaction evidence="14">
        <text>a 1,2-diacyl-sn-glycero-3-phospho-(1D-myo-inositol)(in) = a 1,2-diacyl-sn-glycero-3-phospho-(1D-myo-inositol)(out)</text>
        <dbReference type="Rhea" id="RHEA:38691"/>
        <dbReference type="ChEBI" id="CHEBI:57880"/>
    </reaction>
    <physiologicalReaction direction="left-to-right" evidence="14">
        <dbReference type="Rhea" id="RHEA:38692"/>
    </physiologicalReaction>
</comment>
<evidence type="ECO:0000256" key="13">
    <source>
        <dbReference type="ARBA" id="ARBA00023136"/>
    </source>
</evidence>
<evidence type="ECO:0000256" key="10">
    <source>
        <dbReference type="ARBA" id="ARBA00022848"/>
    </source>
</evidence>